<evidence type="ECO:0000256" key="2">
    <source>
        <dbReference type="SAM" id="SignalP"/>
    </source>
</evidence>
<dbReference type="EnsemblPlants" id="ORUFI05G28910.1">
    <property type="protein sequence ID" value="ORUFI05G28910.1"/>
    <property type="gene ID" value="ORUFI05G28910"/>
</dbReference>
<feature type="compositionally biased region" description="Low complexity" evidence="1">
    <location>
        <begin position="39"/>
        <end position="54"/>
    </location>
</feature>
<reference evidence="4" key="1">
    <citation type="submission" date="2013-06" db="EMBL/GenBank/DDBJ databases">
        <authorList>
            <person name="Zhao Q."/>
        </authorList>
    </citation>
    <scope>NUCLEOTIDE SEQUENCE</scope>
    <source>
        <strain evidence="4">cv. W1943</strain>
    </source>
</reference>
<evidence type="ECO:0000256" key="1">
    <source>
        <dbReference type="SAM" id="MobiDB-lite"/>
    </source>
</evidence>
<accession>A0A0E0PRN9</accession>
<feature type="chain" id="PRO_5002370455" evidence="2">
    <location>
        <begin position="20"/>
        <end position="103"/>
    </location>
</feature>
<reference evidence="3" key="2">
    <citation type="submission" date="2015-06" db="UniProtKB">
        <authorList>
            <consortium name="EnsemblPlants"/>
        </authorList>
    </citation>
    <scope>IDENTIFICATION</scope>
</reference>
<protein>
    <submittedName>
        <fullName evidence="3">Uncharacterized protein</fullName>
    </submittedName>
</protein>
<evidence type="ECO:0000313" key="3">
    <source>
        <dbReference type="EnsemblPlants" id="ORUFI05G28910.1"/>
    </source>
</evidence>
<feature type="region of interest" description="Disordered" evidence="1">
    <location>
        <begin position="22"/>
        <end position="58"/>
    </location>
</feature>
<evidence type="ECO:0000313" key="4">
    <source>
        <dbReference type="Proteomes" id="UP000008022"/>
    </source>
</evidence>
<sequence>MAVLLLVIVPVLMPLGWHAENIGHSDTTKGQGKGESACLSSQDDLQSSLGSSTSGRGGRQEALIFSDTCYSFHLKCRNPVHKSKSFDQDRRLDEPLNAMKKIA</sequence>
<name>A0A0E0PRN9_ORYRU</name>
<keyword evidence="4" id="KW-1185">Reference proteome</keyword>
<feature type="signal peptide" evidence="2">
    <location>
        <begin position="1"/>
        <end position="19"/>
    </location>
</feature>
<dbReference type="Proteomes" id="UP000008022">
    <property type="component" value="Unassembled WGS sequence"/>
</dbReference>
<organism evidence="3 4">
    <name type="scientific">Oryza rufipogon</name>
    <name type="common">Brownbeard rice</name>
    <name type="synonym">Asian wild rice</name>
    <dbReference type="NCBI Taxonomy" id="4529"/>
    <lineage>
        <taxon>Eukaryota</taxon>
        <taxon>Viridiplantae</taxon>
        <taxon>Streptophyta</taxon>
        <taxon>Embryophyta</taxon>
        <taxon>Tracheophyta</taxon>
        <taxon>Spermatophyta</taxon>
        <taxon>Magnoliopsida</taxon>
        <taxon>Liliopsida</taxon>
        <taxon>Poales</taxon>
        <taxon>Poaceae</taxon>
        <taxon>BOP clade</taxon>
        <taxon>Oryzoideae</taxon>
        <taxon>Oryzeae</taxon>
        <taxon>Oryzinae</taxon>
        <taxon>Oryza</taxon>
    </lineage>
</organism>
<feature type="compositionally biased region" description="Basic and acidic residues" evidence="1">
    <location>
        <begin position="84"/>
        <end position="94"/>
    </location>
</feature>
<dbReference type="AlphaFoldDB" id="A0A0E0PRN9"/>
<dbReference type="Gramene" id="ORUFI05G28910.1">
    <property type="protein sequence ID" value="ORUFI05G28910.1"/>
    <property type="gene ID" value="ORUFI05G28910"/>
</dbReference>
<dbReference type="HOGENOM" id="CLU_2268206_0_0_1"/>
<proteinExistence type="predicted"/>
<feature type="region of interest" description="Disordered" evidence="1">
    <location>
        <begin position="82"/>
        <end position="103"/>
    </location>
</feature>
<keyword evidence="2" id="KW-0732">Signal</keyword>